<dbReference type="Proteomes" id="UP000554482">
    <property type="component" value="Unassembled WGS sequence"/>
</dbReference>
<dbReference type="PANTHER" id="PTHR32176">
    <property type="entry name" value="XYLOSE ISOMERASE"/>
    <property type="match status" value="1"/>
</dbReference>
<dbReference type="Gene3D" id="3.40.1090.10">
    <property type="entry name" value="Cytosolic phospholipase A2 catalytic domain"/>
    <property type="match status" value="1"/>
</dbReference>
<dbReference type="PANTHER" id="PTHR32176:SF92">
    <property type="entry name" value="XYLOSE ISOMERASE"/>
    <property type="match status" value="1"/>
</dbReference>
<keyword evidence="2" id="KW-1185">Reference proteome</keyword>
<dbReference type="GO" id="GO:0004620">
    <property type="term" value="F:phospholipase activity"/>
    <property type="evidence" value="ECO:0007669"/>
    <property type="project" value="TreeGrafter"/>
</dbReference>
<organism evidence="1 2">
    <name type="scientific">Thalictrum thalictroides</name>
    <name type="common">Rue-anemone</name>
    <name type="synonym">Anemone thalictroides</name>
    <dbReference type="NCBI Taxonomy" id="46969"/>
    <lineage>
        <taxon>Eukaryota</taxon>
        <taxon>Viridiplantae</taxon>
        <taxon>Streptophyta</taxon>
        <taxon>Embryophyta</taxon>
        <taxon>Tracheophyta</taxon>
        <taxon>Spermatophyta</taxon>
        <taxon>Magnoliopsida</taxon>
        <taxon>Ranunculales</taxon>
        <taxon>Ranunculaceae</taxon>
        <taxon>Thalictroideae</taxon>
        <taxon>Thalictrum</taxon>
    </lineage>
</organism>
<feature type="non-terminal residue" evidence="1">
    <location>
        <position position="1"/>
    </location>
</feature>
<name>A0A7J6WKT2_THATH</name>
<protein>
    <submittedName>
        <fullName evidence="1">Uncharacterized protein</fullName>
    </submittedName>
</protein>
<reference evidence="1 2" key="1">
    <citation type="submission" date="2020-06" db="EMBL/GenBank/DDBJ databases">
        <title>Transcriptomic and genomic resources for Thalictrum thalictroides and T. hernandezii: Facilitating candidate gene discovery in an emerging model plant lineage.</title>
        <authorList>
            <person name="Arias T."/>
            <person name="Riano-Pachon D.M."/>
            <person name="Di Stilio V.S."/>
        </authorList>
    </citation>
    <scope>NUCLEOTIDE SEQUENCE [LARGE SCALE GENOMIC DNA]</scope>
    <source>
        <strain evidence="2">cv. WT478/WT964</strain>
        <tissue evidence="1">Leaves</tissue>
    </source>
</reference>
<proteinExistence type="predicted"/>
<sequence length="114" mass="12360">ALVALTEVTKQVEHENPDFFPIKPMDYGIYLVISLGTGLPKAEEKYNADMAAKWGDDTLGVTESSTDIATKENLENLVKVGEKLLKKPVSRVNLQTGLTEPVTNGGTNGETLIK</sequence>
<comment type="caution">
    <text evidence="1">The sequence shown here is derived from an EMBL/GenBank/DDBJ whole genome shotgun (WGS) entry which is preliminary data.</text>
</comment>
<evidence type="ECO:0000313" key="1">
    <source>
        <dbReference type="EMBL" id="KAF5197563.1"/>
    </source>
</evidence>
<dbReference type="SUPFAM" id="SSF52151">
    <property type="entry name" value="FabD/lysophospholipase-like"/>
    <property type="match status" value="1"/>
</dbReference>
<accession>A0A7J6WKT2</accession>
<dbReference type="AlphaFoldDB" id="A0A7J6WKT2"/>
<gene>
    <name evidence="1" type="ORF">FRX31_012850</name>
</gene>
<evidence type="ECO:0000313" key="2">
    <source>
        <dbReference type="Proteomes" id="UP000554482"/>
    </source>
</evidence>
<dbReference type="InterPro" id="IPR016035">
    <property type="entry name" value="Acyl_Trfase/lysoPLipase"/>
</dbReference>
<dbReference type="EMBL" id="JABWDY010014553">
    <property type="protein sequence ID" value="KAF5197563.1"/>
    <property type="molecule type" value="Genomic_DNA"/>
</dbReference>
<dbReference type="OrthoDB" id="1658288at2759"/>
<dbReference type="GO" id="GO:0047372">
    <property type="term" value="F:monoacylglycerol lipase activity"/>
    <property type="evidence" value="ECO:0007669"/>
    <property type="project" value="TreeGrafter"/>
</dbReference>